<sequence>MSLSKSTEGGMLAACVLALLGHQYFKRFERTDTKSLAVWLLCVPALPVFFMPVTPRTLPLAAIVAYLTYYAALLLSIAVYRLSPLHPLWKYPGPITCKLSKFWLVYISYKGHQHEYFRHLHDVYGPIVRVGPNELSILELDLIPSIMGANGMPKGPMWDGRRSTGKKGPASSTKGNLVGARDLQDHAEARRIWNRGFTMASVKRYEPLIIRRTSQLVDELKKQCTKDSTGKPSAVVDVAKWVSCFSFDFMGDLVFGGAFELLRDGDKNGLLRTIDAGLFLPGLTQHIPWCVDLLFALPWMGKSRANVLGEFTYKQVARRMKEGAVHDDLFYHISGESSTEKERPAFPTIIASAAVAIVAGSDTTATALSSAMFFLCLQPTCYERLRDEVDTAFPLGKAEPTDSVKLAQMDYLNAVINEALRLFPPAPTTLQRAPSRGSGGHLLGSSMFIPEGTAVYVPPYSMHHDPRFFYPEPDRFWPERWLAKDDTAFITNKDAFMPFSTGPANCVGKPLALIELRMVLAYMVQAFEMRLADGYDPARWSRDMRDLLVIQKGSLPLVLTPRVSC</sequence>
<dbReference type="InterPro" id="IPR001128">
    <property type="entry name" value="Cyt_P450"/>
</dbReference>
<keyword evidence="6 8" id="KW-0408">Iron</keyword>
<keyword evidence="10" id="KW-0812">Transmembrane</keyword>
<evidence type="ECO:0000256" key="8">
    <source>
        <dbReference type="PIRSR" id="PIRSR602401-1"/>
    </source>
</evidence>
<dbReference type="Gene3D" id="1.10.630.10">
    <property type="entry name" value="Cytochrome P450"/>
    <property type="match status" value="1"/>
</dbReference>
<dbReference type="GeneID" id="63825564"/>
<feature type="region of interest" description="Disordered" evidence="9">
    <location>
        <begin position="158"/>
        <end position="177"/>
    </location>
</feature>
<evidence type="ECO:0000256" key="10">
    <source>
        <dbReference type="SAM" id="Phobius"/>
    </source>
</evidence>
<dbReference type="OrthoDB" id="6692864at2759"/>
<dbReference type="InterPro" id="IPR050121">
    <property type="entry name" value="Cytochrome_P450_monoxygenase"/>
</dbReference>
<gene>
    <name evidence="11" type="ORF">LAESUDRAFT_724049</name>
</gene>
<keyword evidence="10" id="KW-0472">Membrane</keyword>
<comment type="cofactor">
    <cofactor evidence="1 8">
        <name>heme</name>
        <dbReference type="ChEBI" id="CHEBI:30413"/>
    </cofactor>
</comment>
<dbReference type="InterPro" id="IPR002401">
    <property type="entry name" value="Cyt_P450_E_grp-I"/>
</dbReference>
<dbReference type="EMBL" id="KV427616">
    <property type="protein sequence ID" value="KZT08061.1"/>
    <property type="molecule type" value="Genomic_DNA"/>
</dbReference>
<name>A0A165EZR2_9APHY</name>
<keyword evidence="12" id="KW-1185">Reference proteome</keyword>
<organism evidence="11 12">
    <name type="scientific">Laetiporus sulphureus 93-53</name>
    <dbReference type="NCBI Taxonomy" id="1314785"/>
    <lineage>
        <taxon>Eukaryota</taxon>
        <taxon>Fungi</taxon>
        <taxon>Dikarya</taxon>
        <taxon>Basidiomycota</taxon>
        <taxon>Agaricomycotina</taxon>
        <taxon>Agaricomycetes</taxon>
        <taxon>Polyporales</taxon>
        <taxon>Laetiporus</taxon>
    </lineage>
</organism>
<dbReference type="InParanoid" id="A0A165EZR2"/>
<dbReference type="STRING" id="1314785.A0A165EZR2"/>
<keyword evidence="7" id="KW-0503">Monooxygenase</keyword>
<feature type="transmembrane region" description="Helical" evidence="10">
    <location>
        <begin position="37"/>
        <end position="54"/>
    </location>
</feature>
<protein>
    <submittedName>
        <fullName evidence="11">Cytochrome P450</fullName>
    </submittedName>
</protein>
<dbReference type="Proteomes" id="UP000076871">
    <property type="component" value="Unassembled WGS sequence"/>
</dbReference>
<evidence type="ECO:0000256" key="1">
    <source>
        <dbReference type="ARBA" id="ARBA00001971"/>
    </source>
</evidence>
<evidence type="ECO:0000256" key="6">
    <source>
        <dbReference type="ARBA" id="ARBA00023004"/>
    </source>
</evidence>
<reference evidence="11 12" key="1">
    <citation type="journal article" date="2016" name="Mol. Biol. Evol.">
        <title>Comparative Genomics of Early-Diverging Mushroom-Forming Fungi Provides Insights into the Origins of Lignocellulose Decay Capabilities.</title>
        <authorList>
            <person name="Nagy L.G."/>
            <person name="Riley R."/>
            <person name="Tritt A."/>
            <person name="Adam C."/>
            <person name="Daum C."/>
            <person name="Floudas D."/>
            <person name="Sun H."/>
            <person name="Yadav J.S."/>
            <person name="Pangilinan J."/>
            <person name="Larsson K.H."/>
            <person name="Matsuura K."/>
            <person name="Barry K."/>
            <person name="Labutti K."/>
            <person name="Kuo R."/>
            <person name="Ohm R.A."/>
            <person name="Bhattacharya S.S."/>
            <person name="Shirouzu T."/>
            <person name="Yoshinaga Y."/>
            <person name="Martin F.M."/>
            <person name="Grigoriev I.V."/>
            <person name="Hibbett D.S."/>
        </authorList>
    </citation>
    <scope>NUCLEOTIDE SEQUENCE [LARGE SCALE GENOMIC DNA]</scope>
    <source>
        <strain evidence="11 12">93-53</strain>
    </source>
</reference>
<evidence type="ECO:0000256" key="2">
    <source>
        <dbReference type="ARBA" id="ARBA00005179"/>
    </source>
</evidence>
<dbReference type="PRINTS" id="PR00385">
    <property type="entry name" value="P450"/>
</dbReference>
<dbReference type="CDD" id="cd11061">
    <property type="entry name" value="CYP67-like"/>
    <property type="match status" value="1"/>
</dbReference>
<feature type="binding site" description="axial binding residue" evidence="8">
    <location>
        <position position="506"/>
    </location>
    <ligand>
        <name>heme</name>
        <dbReference type="ChEBI" id="CHEBI:30413"/>
    </ligand>
    <ligandPart>
        <name>Fe</name>
        <dbReference type="ChEBI" id="CHEBI:18248"/>
    </ligandPart>
</feature>
<dbReference type="GO" id="GO:0016705">
    <property type="term" value="F:oxidoreductase activity, acting on paired donors, with incorporation or reduction of molecular oxygen"/>
    <property type="evidence" value="ECO:0007669"/>
    <property type="project" value="InterPro"/>
</dbReference>
<dbReference type="GO" id="GO:0005506">
    <property type="term" value="F:iron ion binding"/>
    <property type="evidence" value="ECO:0007669"/>
    <property type="project" value="InterPro"/>
</dbReference>
<evidence type="ECO:0000256" key="5">
    <source>
        <dbReference type="ARBA" id="ARBA00023002"/>
    </source>
</evidence>
<evidence type="ECO:0000256" key="4">
    <source>
        <dbReference type="ARBA" id="ARBA00022723"/>
    </source>
</evidence>
<keyword evidence="4 8" id="KW-0479">Metal-binding</keyword>
<dbReference type="GO" id="GO:0004497">
    <property type="term" value="F:monooxygenase activity"/>
    <property type="evidence" value="ECO:0007669"/>
    <property type="project" value="UniProtKB-KW"/>
</dbReference>
<dbReference type="AlphaFoldDB" id="A0A165EZR2"/>
<dbReference type="Pfam" id="PF00067">
    <property type="entry name" value="p450"/>
    <property type="match status" value="1"/>
</dbReference>
<dbReference type="SUPFAM" id="SSF48264">
    <property type="entry name" value="Cytochrome P450"/>
    <property type="match status" value="1"/>
</dbReference>
<comment type="similarity">
    <text evidence="3">Belongs to the cytochrome P450 family.</text>
</comment>
<keyword evidence="10" id="KW-1133">Transmembrane helix</keyword>
<keyword evidence="5" id="KW-0560">Oxidoreductase</keyword>
<dbReference type="PRINTS" id="PR00463">
    <property type="entry name" value="EP450I"/>
</dbReference>
<dbReference type="InterPro" id="IPR036396">
    <property type="entry name" value="Cyt_P450_sf"/>
</dbReference>
<evidence type="ECO:0000313" key="12">
    <source>
        <dbReference type="Proteomes" id="UP000076871"/>
    </source>
</evidence>
<dbReference type="PANTHER" id="PTHR24305:SF187">
    <property type="entry name" value="P450, PUTATIVE (EUROFUNG)-RELATED"/>
    <property type="match status" value="1"/>
</dbReference>
<keyword evidence="8" id="KW-0349">Heme</keyword>
<evidence type="ECO:0000256" key="9">
    <source>
        <dbReference type="SAM" id="MobiDB-lite"/>
    </source>
</evidence>
<comment type="pathway">
    <text evidence="2">Secondary metabolite biosynthesis.</text>
</comment>
<feature type="transmembrane region" description="Helical" evidence="10">
    <location>
        <begin position="60"/>
        <end position="80"/>
    </location>
</feature>
<accession>A0A165EZR2</accession>
<dbReference type="PANTHER" id="PTHR24305">
    <property type="entry name" value="CYTOCHROME P450"/>
    <property type="match status" value="1"/>
</dbReference>
<dbReference type="RefSeq" id="XP_040765801.1">
    <property type="nucleotide sequence ID" value="XM_040908535.1"/>
</dbReference>
<proteinExistence type="inferred from homology"/>
<evidence type="ECO:0000256" key="3">
    <source>
        <dbReference type="ARBA" id="ARBA00010617"/>
    </source>
</evidence>
<evidence type="ECO:0000313" key="11">
    <source>
        <dbReference type="EMBL" id="KZT08061.1"/>
    </source>
</evidence>
<dbReference type="GO" id="GO:0020037">
    <property type="term" value="F:heme binding"/>
    <property type="evidence" value="ECO:0007669"/>
    <property type="project" value="InterPro"/>
</dbReference>
<evidence type="ECO:0000256" key="7">
    <source>
        <dbReference type="ARBA" id="ARBA00023033"/>
    </source>
</evidence>